<feature type="transmembrane region" description="Helical" evidence="7">
    <location>
        <begin position="42"/>
        <end position="66"/>
    </location>
</feature>
<evidence type="ECO:0000256" key="3">
    <source>
        <dbReference type="ARBA" id="ARBA00022692"/>
    </source>
</evidence>
<feature type="non-terminal residue" evidence="8">
    <location>
        <position position="1"/>
    </location>
</feature>
<evidence type="ECO:0000256" key="7">
    <source>
        <dbReference type="RuleBase" id="RU361218"/>
    </source>
</evidence>
<dbReference type="EMBL" id="JAAWVO010004104">
    <property type="protein sequence ID" value="MBN3312059.1"/>
    <property type="molecule type" value="Genomic_DNA"/>
</dbReference>
<accession>A0A8J7NCU6</accession>
<proteinExistence type="inferred from homology"/>
<keyword evidence="6" id="KW-1015">Disulfide bond</keyword>
<gene>
    <name evidence="8" type="primary">Cd63_0</name>
    <name evidence="8" type="ORF">GTO95_0010861</name>
</gene>
<dbReference type="InterPro" id="IPR000301">
    <property type="entry name" value="Tetraspanin_animals"/>
</dbReference>
<dbReference type="PIRSF" id="PIRSF002419">
    <property type="entry name" value="Tetraspanin"/>
    <property type="match status" value="1"/>
</dbReference>
<evidence type="ECO:0000256" key="5">
    <source>
        <dbReference type="ARBA" id="ARBA00023136"/>
    </source>
</evidence>
<dbReference type="SUPFAM" id="SSF48652">
    <property type="entry name" value="Tetraspanin"/>
    <property type="match status" value="1"/>
</dbReference>
<feature type="transmembrane region" description="Helical" evidence="7">
    <location>
        <begin position="72"/>
        <end position="96"/>
    </location>
</feature>
<evidence type="ECO:0000256" key="2">
    <source>
        <dbReference type="ARBA" id="ARBA00006840"/>
    </source>
</evidence>
<evidence type="ECO:0000256" key="6">
    <source>
        <dbReference type="PIRSR" id="PIRSR002419-1"/>
    </source>
</evidence>
<reference evidence="8" key="1">
    <citation type="journal article" date="2021" name="Cell">
        <title>Tracing the genetic footprints of vertebrate landing in non-teleost ray-finned fishes.</title>
        <authorList>
            <person name="Bi X."/>
            <person name="Wang K."/>
            <person name="Yang L."/>
            <person name="Pan H."/>
            <person name="Jiang H."/>
            <person name="Wei Q."/>
            <person name="Fang M."/>
            <person name="Yu H."/>
            <person name="Zhu C."/>
            <person name="Cai Y."/>
            <person name="He Y."/>
            <person name="Gan X."/>
            <person name="Zeng H."/>
            <person name="Yu D."/>
            <person name="Zhu Y."/>
            <person name="Jiang H."/>
            <person name="Qiu Q."/>
            <person name="Yang H."/>
            <person name="Zhang Y.E."/>
            <person name="Wang W."/>
            <person name="Zhu M."/>
            <person name="He S."/>
            <person name="Zhang G."/>
        </authorList>
    </citation>
    <scope>NUCLEOTIDE SEQUENCE</scope>
    <source>
        <strain evidence="8">Allg_001</strain>
    </source>
</reference>
<dbReference type="PANTHER" id="PTHR19282">
    <property type="entry name" value="TETRASPANIN"/>
    <property type="match status" value="1"/>
</dbReference>
<sequence length="212" mass="23040">MAYGGSCCLLQVSGITLIIVGAISRTSYNEFESFTGGGLSHIAVLLIVVGVAISITASLGCLGAWLDSSILLGLFTGILILILTLEIVAGILFYVFRAKVESKITKKAKEVIKKYDIRDRAIIDDIQDQFHCCGAENYTDWFVSEGWKNHHAVPDSCSEDCGHIITSDNIYLKGCVKSIKEFLKKNLVWIGAACIALGLVEVKTSHFTSCLN</sequence>
<comment type="similarity">
    <text evidence="2 7">Belongs to the tetraspanin (TM4SF) family.</text>
</comment>
<dbReference type="InterPro" id="IPR008952">
    <property type="entry name" value="Tetraspanin_EC2_sf"/>
</dbReference>
<comment type="caution">
    <text evidence="7">Lacks conserved residue(s) required for the propagation of feature annotation.</text>
</comment>
<keyword evidence="5 7" id="KW-0472">Membrane</keyword>
<keyword evidence="9" id="KW-1185">Reference proteome</keyword>
<dbReference type="GO" id="GO:0005886">
    <property type="term" value="C:plasma membrane"/>
    <property type="evidence" value="ECO:0007669"/>
    <property type="project" value="TreeGrafter"/>
</dbReference>
<evidence type="ECO:0000313" key="9">
    <source>
        <dbReference type="Proteomes" id="UP000736164"/>
    </source>
</evidence>
<dbReference type="Pfam" id="PF00335">
    <property type="entry name" value="Tetraspanin"/>
    <property type="match status" value="1"/>
</dbReference>
<feature type="disulfide bond" evidence="6">
    <location>
        <begin position="132"/>
        <end position="175"/>
    </location>
</feature>
<dbReference type="AlphaFoldDB" id="A0A8J7NCU6"/>
<dbReference type="Gene3D" id="1.10.1450.10">
    <property type="entry name" value="Tetraspanin"/>
    <property type="match status" value="1"/>
</dbReference>
<evidence type="ECO:0000313" key="8">
    <source>
        <dbReference type="EMBL" id="MBN3312059.1"/>
    </source>
</evidence>
<name>A0A8J7NCU6_ATRSP</name>
<comment type="caution">
    <text evidence="8">The sequence shown here is derived from an EMBL/GenBank/DDBJ whole genome shotgun (WGS) entry which is preliminary data.</text>
</comment>
<feature type="non-terminal residue" evidence="8">
    <location>
        <position position="212"/>
    </location>
</feature>
<keyword evidence="4 7" id="KW-1133">Transmembrane helix</keyword>
<dbReference type="PANTHER" id="PTHR19282:SF511">
    <property type="entry name" value="TETRASPANIN"/>
    <property type="match status" value="1"/>
</dbReference>
<organism evidence="8 9">
    <name type="scientific">Atractosteus spatula</name>
    <name type="common">Alligator gar</name>
    <name type="synonym">Lepisosteus spatula</name>
    <dbReference type="NCBI Taxonomy" id="7917"/>
    <lineage>
        <taxon>Eukaryota</taxon>
        <taxon>Metazoa</taxon>
        <taxon>Chordata</taxon>
        <taxon>Craniata</taxon>
        <taxon>Vertebrata</taxon>
        <taxon>Euteleostomi</taxon>
        <taxon>Actinopterygii</taxon>
        <taxon>Neopterygii</taxon>
        <taxon>Holostei</taxon>
        <taxon>Semionotiformes</taxon>
        <taxon>Lepisosteidae</taxon>
        <taxon>Atractosteus</taxon>
    </lineage>
</organism>
<comment type="subcellular location">
    <subcellularLocation>
        <location evidence="1 7">Membrane</location>
        <topology evidence="1 7">Multi-pass membrane protein</topology>
    </subcellularLocation>
</comment>
<dbReference type="PRINTS" id="PR00259">
    <property type="entry name" value="TMFOUR"/>
</dbReference>
<protein>
    <recommendedName>
        <fullName evidence="7">Tetraspanin</fullName>
    </recommendedName>
</protein>
<dbReference type="InterPro" id="IPR018499">
    <property type="entry name" value="Tetraspanin/Peripherin"/>
</dbReference>
<feature type="disulfide bond" evidence="6">
    <location>
        <begin position="133"/>
        <end position="157"/>
    </location>
</feature>
<evidence type="ECO:0000256" key="1">
    <source>
        <dbReference type="ARBA" id="ARBA00004141"/>
    </source>
</evidence>
<evidence type="ECO:0000256" key="4">
    <source>
        <dbReference type="ARBA" id="ARBA00022989"/>
    </source>
</evidence>
<dbReference type="Proteomes" id="UP000736164">
    <property type="component" value="Unassembled WGS sequence"/>
</dbReference>
<keyword evidence="3 7" id="KW-0812">Transmembrane</keyword>